<accession>A0ABD6B1Q3</accession>
<comment type="caution">
    <text evidence="2">The sequence shown here is derived from an EMBL/GenBank/DDBJ whole genome shotgun (WGS) entry which is preliminary data.</text>
</comment>
<sequence length="86" mass="9154">REPLHLDAASDGREWSFDPTDLTDPELLDALTVIEPDDARGEVWSLPNPTTETDHGTAVDAVRDAVLTSVREPSPDGLAVAFSGGV</sequence>
<dbReference type="AlphaFoldDB" id="A0ABD6B1Q3"/>
<reference evidence="2 3" key="1">
    <citation type="journal article" date="2019" name="Int. J. Syst. Evol. Microbiol.">
        <title>The Global Catalogue of Microorganisms (GCM) 10K type strain sequencing project: providing services to taxonomists for standard genome sequencing and annotation.</title>
        <authorList>
            <consortium name="The Broad Institute Genomics Platform"/>
            <consortium name="The Broad Institute Genome Sequencing Center for Infectious Disease"/>
            <person name="Wu L."/>
            <person name="Ma J."/>
        </authorList>
    </citation>
    <scope>NUCLEOTIDE SEQUENCE [LARGE SCALE GENOMIC DNA]</scope>
    <source>
        <strain evidence="2 3">CGMCC 1.12285</strain>
    </source>
</reference>
<gene>
    <name evidence="2" type="ORF">ACFR9S_00605</name>
</gene>
<organism evidence="2 3">
    <name type="scientific">Halolamina salina</name>
    <dbReference type="NCBI Taxonomy" id="1220023"/>
    <lineage>
        <taxon>Archaea</taxon>
        <taxon>Methanobacteriati</taxon>
        <taxon>Methanobacteriota</taxon>
        <taxon>Stenosarchaea group</taxon>
        <taxon>Halobacteria</taxon>
        <taxon>Halobacteriales</taxon>
        <taxon>Haloferacaceae</taxon>
    </lineage>
</organism>
<dbReference type="Proteomes" id="UP001597111">
    <property type="component" value="Unassembled WGS sequence"/>
</dbReference>
<feature type="non-terminal residue" evidence="2">
    <location>
        <position position="86"/>
    </location>
</feature>
<evidence type="ECO:0000313" key="3">
    <source>
        <dbReference type="Proteomes" id="UP001597111"/>
    </source>
</evidence>
<evidence type="ECO:0000313" key="2">
    <source>
        <dbReference type="EMBL" id="MFD1524800.1"/>
    </source>
</evidence>
<dbReference type="EMBL" id="JBHUDH010000004">
    <property type="protein sequence ID" value="MFD1524800.1"/>
    <property type="molecule type" value="Genomic_DNA"/>
</dbReference>
<evidence type="ECO:0000256" key="1">
    <source>
        <dbReference type="SAM" id="MobiDB-lite"/>
    </source>
</evidence>
<feature type="compositionally biased region" description="Basic and acidic residues" evidence="1">
    <location>
        <begin position="1"/>
        <end position="16"/>
    </location>
</feature>
<feature type="non-terminal residue" evidence="2">
    <location>
        <position position="1"/>
    </location>
</feature>
<keyword evidence="3" id="KW-1185">Reference proteome</keyword>
<name>A0ABD6B1Q3_9EURY</name>
<feature type="region of interest" description="Disordered" evidence="1">
    <location>
        <begin position="1"/>
        <end position="21"/>
    </location>
</feature>
<protein>
    <submittedName>
        <fullName evidence="2">Asparagine synthetase B</fullName>
    </submittedName>
</protein>
<proteinExistence type="predicted"/>